<dbReference type="PROSITE" id="PS51021">
    <property type="entry name" value="BAR"/>
    <property type="match status" value="1"/>
</dbReference>
<dbReference type="AlphaFoldDB" id="A0A1I8IYB9"/>
<dbReference type="GO" id="GO:0005737">
    <property type="term" value="C:cytoplasm"/>
    <property type="evidence" value="ECO:0007669"/>
    <property type="project" value="InterPro"/>
</dbReference>
<dbReference type="Proteomes" id="UP000095280">
    <property type="component" value="Unplaced"/>
</dbReference>
<sequence>RETGTQTERTQYDAEFEALLLLADRSEKWTERMAKTSEAVMQPNPAYRVEDFFSGKLEAAGHRRRERPSPLEELGSALVAASSEIGGIGVDEGGGGGIKFTAQMARAAATARYAKSLALAGHAELRLAQLEADFLASCGSAFVAPLRAHLAGDARSLRKESAGRWRFSDWILTGQDQAAQLTEEKLGQTERTQYDAEFEALLLLADRSEKWTERMAKASEAVMQPNPAYRVEDFFSGKLEAAGHRRRERPSPLEELGSALVAASSEIGGIGVDEGGGGGIKFTAQASSDGAAATARYAKSLALAGHAELRLAQLEADFLASCGSAFVAPLRAHLAGDARSLRKERRSLEIFRLDLDWARTRLRRCGDDEAARRAAEQECDKMEAEFEHQLRVTRLLLEGVNATHDYHLNCLNELVAAQLNYHSECLNRLQQLQRQMADKTE</sequence>
<dbReference type="InterPro" id="IPR004148">
    <property type="entry name" value="BAR_dom"/>
</dbReference>
<feature type="coiled-coil region" evidence="1">
    <location>
        <begin position="365"/>
        <end position="392"/>
    </location>
</feature>
<accession>A0A1I8IYB9</accession>
<proteinExistence type="predicted"/>
<dbReference type="SMART" id="SM00721">
    <property type="entry name" value="BAR"/>
    <property type="match status" value="1"/>
</dbReference>
<evidence type="ECO:0000313" key="4">
    <source>
        <dbReference type="WBParaSite" id="maker-uti_cns_0019151-snap-gene-0.5-mRNA-1"/>
    </source>
</evidence>
<dbReference type="InterPro" id="IPR027267">
    <property type="entry name" value="AH/BAR_dom_sf"/>
</dbReference>
<evidence type="ECO:0000256" key="1">
    <source>
        <dbReference type="SAM" id="Coils"/>
    </source>
</evidence>
<organism evidence="3 4">
    <name type="scientific">Macrostomum lignano</name>
    <dbReference type="NCBI Taxonomy" id="282301"/>
    <lineage>
        <taxon>Eukaryota</taxon>
        <taxon>Metazoa</taxon>
        <taxon>Spiralia</taxon>
        <taxon>Lophotrochozoa</taxon>
        <taxon>Platyhelminthes</taxon>
        <taxon>Rhabditophora</taxon>
        <taxon>Macrostomorpha</taxon>
        <taxon>Macrostomida</taxon>
        <taxon>Macrostomidae</taxon>
        <taxon>Macrostomum</taxon>
    </lineage>
</organism>
<evidence type="ECO:0000313" key="3">
    <source>
        <dbReference type="Proteomes" id="UP000095280"/>
    </source>
</evidence>
<name>A0A1I8IYB9_9PLAT</name>
<dbReference type="WBParaSite" id="maker-uti_cns_0019151-snap-gene-0.5-mRNA-1">
    <property type="protein sequence ID" value="maker-uti_cns_0019151-snap-gene-0.5-mRNA-1"/>
    <property type="gene ID" value="maker-uti_cns_0019151-snap-gene-0.5"/>
</dbReference>
<evidence type="ECO:0000259" key="2">
    <source>
        <dbReference type="PROSITE" id="PS51021"/>
    </source>
</evidence>
<keyword evidence="1" id="KW-0175">Coiled coil</keyword>
<feature type="domain" description="BAR" evidence="2">
    <location>
        <begin position="183"/>
        <end position="441"/>
    </location>
</feature>
<protein>
    <submittedName>
        <fullName evidence="4">BAR domain-containing protein</fullName>
    </submittedName>
</protein>
<dbReference type="SUPFAM" id="SSF103657">
    <property type="entry name" value="BAR/IMD domain-like"/>
    <property type="match status" value="2"/>
</dbReference>
<dbReference type="Gene3D" id="1.20.1270.60">
    <property type="entry name" value="Arfaptin homology (AH) domain/BAR domain"/>
    <property type="match status" value="2"/>
</dbReference>
<reference evidence="4" key="1">
    <citation type="submission" date="2016-11" db="UniProtKB">
        <authorList>
            <consortium name="WormBaseParasite"/>
        </authorList>
    </citation>
    <scope>IDENTIFICATION</scope>
</reference>
<dbReference type="Pfam" id="PF03114">
    <property type="entry name" value="BAR"/>
    <property type="match status" value="2"/>
</dbReference>
<keyword evidence="3" id="KW-1185">Reference proteome</keyword>